<dbReference type="EMBL" id="JAALLZ010000006">
    <property type="protein sequence ID" value="NGU31180.1"/>
    <property type="molecule type" value="Genomic_DNA"/>
</dbReference>
<evidence type="ECO:0000256" key="1">
    <source>
        <dbReference type="SAM" id="MobiDB-lite"/>
    </source>
</evidence>
<feature type="compositionally biased region" description="Basic and acidic residues" evidence="1">
    <location>
        <begin position="281"/>
        <end position="292"/>
    </location>
</feature>
<accession>A0AAP6WP35</accession>
<dbReference type="RefSeq" id="WP_164801132.1">
    <property type="nucleotide sequence ID" value="NZ_JAALLZ010000006.1"/>
</dbReference>
<feature type="compositionally biased region" description="Basic and acidic residues" evidence="1">
    <location>
        <begin position="300"/>
        <end position="309"/>
    </location>
</feature>
<protein>
    <submittedName>
        <fullName evidence="2">Uncharacterized protein</fullName>
    </submittedName>
</protein>
<dbReference type="Proteomes" id="UP000481454">
    <property type="component" value="Unassembled WGS sequence"/>
</dbReference>
<proteinExistence type="predicted"/>
<gene>
    <name evidence="2" type="ORF">G6Z34_13905</name>
</gene>
<reference evidence="2 3" key="1">
    <citation type="submission" date="2020-02" db="EMBL/GenBank/DDBJ databases">
        <title>Genomic Insights into the Phylogeny and Genetic Plasticity of the Human and Animal Enteric Pathogen Clostridium perfringens.</title>
        <authorList>
            <person name="Feng Y."/>
            <person name="Hu Y."/>
        </authorList>
    </citation>
    <scope>NUCLEOTIDE SEQUENCE [LARGE SCALE GENOMIC DNA]</scope>
    <source>
        <strain evidence="2 3">CP-40</strain>
    </source>
</reference>
<feature type="region of interest" description="Disordered" evidence="1">
    <location>
        <begin position="281"/>
        <end position="315"/>
    </location>
</feature>
<name>A0AAP6WP35_CLOPF</name>
<comment type="caution">
    <text evidence="2">The sequence shown here is derived from an EMBL/GenBank/DDBJ whole genome shotgun (WGS) entry which is preliminary data.</text>
</comment>
<evidence type="ECO:0000313" key="2">
    <source>
        <dbReference type="EMBL" id="NGU31180.1"/>
    </source>
</evidence>
<organism evidence="2 3">
    <name type="scientific">Clostridium perfringens</name>
    <dbReference type="NCBI Taxonomy" id="1502"/>
    <lineage>
        <taxon>Bacteria</taxon>
        <taxon>Bacillati</taxon>
        <taxon>Bacillota</taxon>
        <taxon>Clostridia</taxon>
        <taxon>Eubacteriales</taxon>
        <taxon>Clostridiaceae</taxon>
        <taxon>Clostridium</taxon>
    </lineage>
</organism>
<sequence length="315" mass="35585">MENRTAMNKVELVGVVKEHQLKEGKSDNGKYINGSLVVACGEAEVKLKVYVGEKTKEGKVKKSYETLNKFIKEEYLTMAKDKDEAAVIRVYGSGDFTPQFREELFVPENGKECKSVISVDLGFGNIYVDENNKIKEEDYKATFDIEMYVQEIEEEVKKNGDDEEETGRVKIKGCVPCYGGKAFPITLIAGTVVDEEGEFDFAEQIRENVSEGDSMNFWGDINYISILEKKKKGGSLGRAKVEEKRTTIHELVATGGEVLDDEKEWEEEAIEKALKERAIDIKEKEDKAKQESSKGTGLRGGKDKTEKTERRRPKF</sequence>
<dbReference type="AlphaFoldDB" id="A0AAP6WP35"/>
<evidence type="ECO:0000313" key="3">
    <source>
        <dbReference type="Proteomes" id="UP000481454"/>
    </source>
</evidence>